<dbReference type="EMBL" id="CCKJ01000200">
    <property type="protein sequence ID" value="CDT98690.1"/>
    <property type="molecule type" value="Genomic_DNA"/>
</dbReference>
<protein>
    <submittedName>
        <fullName evidence="1">Uncharacterized protein</fullName>
    </submittedName>
</protein>
<gene>
    <name evidence="1" type="ORF">VCR31J2_490002</name>
</gene>
<reference evidence="1 2" key="1">
    <citation type="submission" date="2014-06" db="EMBL/GenBank/DDBJ databases">
        <authorList>
            <person name="Le Roux F."/>
        </authorList>
    </citation>
    <scope>NUCLEOTIDE SEQUENCE [LARGE SCALE GENOMIC DNA]</scope>
    <source>
        <strain evidence="1 2">J2-31</strain>
    </source>
</reference>
<dbReference type="Proteomes" id="UP000041625">
    <property type="component" value="Unassembled WGS sequence"/>
</dbReference>
<sequence>MVEHFFPAKPILITLEIDLKQSTLPILSNLTQSGDVHVIT</sequence>
<dbReference type="AlphaFoldDB" id="A0AA86X4L8"/>
<comment type="caution">
    <text evidence="1">The sequence shown here is derived from an EMBL/GenBank/DDBJ whole genome shotgun (WGS) entry which is preliminary data.</text>
</comment>
<organism evidence="1 2">
    <name type="scientific">Vibrio coralliirubri</name>
    <dbReference type="NCBI Taxonomy" id="1516159"/>
    <lineage>
        <taxon>Bacteria</taxon>
        <taxon>Pseudomonadati</taxon>
        <taxon>Pseudomonadota</taxon>
        <taxon>Gammaproteobacteria</taxon>
        <taxon>Vibrionales</taxon>
        <taxon>Vibrionaceae</taxon>
        <taxon>Vibrio</taxon>
    </lineage>
</organism>
<accession>A0AA86X4L8</accession>
<evidence type="ECO:0000313" key="1">
    <source>
        <dbReference type="EMBL" id="CDT98690.1"/>
    </source>
</evidence>
<proteinExistence type="predicted"/>
<evidence type="ECO:0000313" key="2">
    <source>
        <dbReference type="Proteomes" id="UP000041625"/>
    </source>
</evidence>
<name>A0AA86X4L8_9VIBR</name>
<keyword evidence="2" id="KW-1185">Reference proteome</keyword>